<comment type="caution">
    <text evidence="2">The sequence shown here is derived from an EMBL/GenBank/DDBJ whole genome shotgun (WGS) entry which is preliminary data.</text>
</comment>
<accession>A0AAD5KHR5</accession>
<protein>
    <recommendedName>
        <fullName evidence="1">Integrase p58-like C-terminal domain-containing protein</fullName>
    </recommendedName>
</protein>
<gene>
    <name evidence="2" type="ORF">GHT06_022543</name>
</gene>
<evidence type="ECO:0000313" key="2">
    <source>
        <dbReference type="EMBL" id="KAI9552204.1"/>
    </source>
</evidence>
<evidence type="ECO:0000313" key="3">
    <source>
        <dbReference type="Proteomes" id="UP000820818"/>
    </source>
</evidence>
<dbReference type="Proteomes" id="UP000820818">
    <property type="component" value="Linkage Group LG10"/>
</dbReference>
<keyword evidence="3" id="KW-1185">Reference proteome</keyword>
<reference evidence="2 3" key="1">
    <citation type="submission" date="2022-05" db="EMBL/GenBank/DDBJ databases">
        <title>A multi-omics perspective on studying reproductive biology in Daphnia sinensis.</title>
        <authorList>
            <person name="Jia J."/>
        </authorList>
    </citation>
    <scope>NUCLEOTIDE SEQUENCE [LARGE SCALE GENOMIC DNA]</scope>
    <source>
        <strain evidence="2 3">WSL</strain>
    </source>
</reference>
<feature type="domain" description="Integrase p58-like C-terminal" evidence="1">
    <location>
        <begin position="14"/>
        <end position="47"/>
    </location>
</feature>
<proteinExistence type="predicted"/>
<dbReference type="Pfam" id="PF22938">
    <property type="entry name" value="Integrase_p58_C"/>
    <property type="match status" value="1"/>
</dbReference>
<dbReference type="AlphaFoldDB" id="A0AAD5KHR5"/>
<sequence length="490" mass="54727">MMGTSKKLIPRFMGPFRILKVNDNHTVEIQECAGKQTQLVHVNRIKPLYESMIWKEEPCVEFQDNRKEDTLIVTSLLALFLLVPSAAFNATVCNCDNAVNLGFLKTDEGECEYQAAPTPPKPITYAVYSTLPEVKRFAGHTCSMWEVTTTVYKDFWQWNHVSHSRKPIEIDAAMCRRMRDSRQCRGKAMDIIGPETFALEGYPFVETSWLQTTTEKMTNCRLEEVTLQTECPNCTISSPLGDIPGAISGSFKHNLVTLVWEDSWKESKPCELRLVEKGLGVKYTTENETIFRIRDPAKQLDFIYVTKNSSVCGNESLAAFYPVLGMDKIMADILAYIQMGYVTEMSGERHVDTILVHPGQAEDISFTARMGRWLRNFGALSGIGVSIALAFRFCGLGSFLGAYIPCCRYFNPCSWLTPPQSIRHDIELAPQVNPGTAPSAPVTIVNIPTPSAPAGVNVPTRPGMTYQPPPTAHSLRLAQQREAAALLSHR</sequence>
<name>A0AAD5KHR5_9CRUS</name>
<dbReference type="EMBL" id="WJBH02000010">
    <property type="protein sequence ID" value="KAI9552204.1"/>
    <property type="molecule type" value="Genomic_DNA"/>
</dbReference>
<evidence type="ECO:0000259" key="1">
    <source>
        <dbReference type="Pfam" id="PF22938"/>
    </source>
</evidence>
<organism evidence="2 3">
    <name type="scientific">Daphnia sinensis</name>
    <dbReference type="NCBI Taxonomy" id="1820382"/>
    <lineage>
        <taxon>Eukaryota</taxon>
        <taxon>Metazoa</taxon>
        <taxon>Ecdysozoa</taxon>
        <taxon>Arthropoda</taxon>
        <taxon>Crustacea</taxon>
        <taxon>Branchiopoda</taxon>
        <taxon>Diplostraca</taxon>
        <taxon>Cladocera</taxon>
        <taxon>Anomopoda</taxon>
        <taxon>Daphniidae</taxon>
        <taxon>Daphnia</taxon>
        <taxon>Daphnia similis group</taxon>
    </lineage>
</organism>
<dbReference type="InterPro" id="IPR054465">
    <property type="entry name" value="Integrase_p58-like_C"/>
</dbReference>